<dbReference type="AlphaFoldDB" id="A0A1Q8QJD0"/>
<dbReference type="InterPro" id="IPR019303">
    <property type="entry name" value="vWA_TerF_C"/>
</dbReference>
<dbReference type="EMBL" id="MLBF01000057">
    <property type="protein sequence ID" value="OLN27449.1"/>
    <property type="molecule type" value="Genomic_DNA"/>
</dbReference>
<protein>
    <submittedName>
        <fullName evidence="2">Tellurium resistance protein</fullName>
    </submittedName>
</protein>
<gene>
    <name evidence="2" type="ORF">DSOL_4526</name>
</gene>
<proteinExistence type="predicted"/>
<accession>A0A1Q8QJD0</accession>
<dbReference type="STRING" id="1888891.DSOL_4526"/>
<evidence type="ECO:0000313" key="3">
    <source>
        <dbReference type="Proteomes" id="UP000186102"/>
    </source>
</evidence>
<evidence type="ECO:0000313" key="2">
    <source>
        <dbReference type="EMBL" id="OLN27449.1"/>
    </source>
</evidence>
<keyword evidence="3" id="KW-1185">Reference proteome</keyword>
<organism evidence="2 3">
    <name type="scientific">Desulfosporosinus metallidurans</name>
    <dbReference type="NCBI Taxonomy" id="1888891"/>
    <lineage>
        <taxon>Bacteria</taxon>
        <taxon>Bacillati</taxon>
        <taxon>Bacillota</taxon>
        <taxon>Clostridia</taxon>
        <taxon>Eubacteriales</taxon>
        <taxon>Desulfitobacteriaceae</taxon>
        <taxon>Desulfosporosinus</taxon>
    </lineage>
</organism>
<name>A0A1Q8QJD0_9FIRM</name>
<reference evidence="2 3" key="1">
    <citation type="submission" date="2016-09" db="EMBL/GenBank/DDBJ databases">
        <title>Complete genome of Desulfosporosinus sp. OL.</title>
        <authorList>
            <person name="Mardanov A."/>
            <person name="Beletsky A."/>
            <person name="Panova A."/>
            <person name="Karnachuk O."/>
            <person name="Ravin N."/>
        </authorList>
    </citation>
    <scope>NUCLEOTIDE SEQUENCE [LARGE SCALE GENOMIC DNA]</scope>
    <source>
        <strain evidence="2 3">OL</strain>
    </source>
</reference>
<dbReference type="Pfam" id="PF10138">
    <property type="entry name" value="vWA-TerF-like"/>
    <property type="match status" value="1"/>
</dbReference>
<evidence type="ECO:0000259" key="1">
    <source>
        <dbReference type="Pfam" id="PF10138"/>
    </source>
</evidence>
<dbReference type="Proteomes" id="UP000186102">
    <property type="component" value="Unassembled WGS sequence"/>
</dbReference>
<feature type="domain" description="vWA found in TerF C terminus" evidence="1">
    <location>
        <begin position="1"/>
        <end position="57"/>
    </location>
</feature>
<comment type="caution">
    <text evidence="2">The sequence shown here is derived from an EMBL/GenBank/DDBJ whole genome shotgun (WGS) entry which is preliminary data.</text>
</comment>
<sequence length="59" mass="6995">MFWQFVGIGRENYGILEKLDTMESRVVDNANFFALDDIDRISDEQLYERLLNEFPHLLG</sequence>